<sequence length="19" mass="2209">AFRHDRRPSKPRADLSSRG</sequence>
<feature type="non-terminal residue" evidence="1">
    <location>
        <position position="19"/>
    </location>
</feature>
<gene>
    <name evidence="1" type="ORF">AVDCRST_MAG90-1374</name>
</gene>
<accession>A0A6J4LCQ3</accession>
<dbReference type="AlphaFoldDB" id="A0A6J4LCQ3"/>
<name>A0A6J4LCQ3_9HYPH</name>
<proteinExistence type="predicted"/>
<evidence type="ECO:0000313" key="1">
    <source>
        <dbReference type="EMBL" id="CAA9329161.1"/>
    </source>
</evidence>
<reference evidence="1" key="1">
    <citation type="submission" date="2020-02" db="EMBL/GenBank/DDBJ databases">
        <authorList>
            <person name="Meier V. D."/>
        </authorList>
    </citation>
    <scope>NUCLEOTIDE SEQUENCE</scope>
    <source>
        <strain evidence="1">AVDCRST_MAG90</strain>
    </source>
</reference>
<organism evidence="1">
    <name type="scientific">uncultured Microvirga sp</name>
    <dbReference type="NCBI Taxonomy" id="412392"/>
    <lineage>
        <taxon>Bacteria</taxon>
        <taxon>Pseudomonadati</taxon>
        <taxon>Pseudomonadota</taxon>
        <taxon>Alphaproteobacteria</taxon>
        <taxon>Hyphomicrobiales</taxon>
        <taxon>Methylobacteriaceae</taxon>
        <taxon>Microvirga</taxon>
        <taxon>environmental samples</taxon>
    </lineage>
</organism>
<feature type="non-terminal residue" evidence="1">
    <location>
        <position position="1"/>
    </location>
</feature>
<protein>
    <submittedName>
        <fullName evidence="1">Uncharacterized protein</fullName>
    </submittedName>
</protein>
<dbReference type="EMBL" id="CADCUC010000270">
    <property type="protein sequence ID" value="CAA9329161.1"/>
    <property type="molecule type" value="Genomic_DNA"/>
</dbReference>